<evidence type="ECO:0000259" key="2">
    <source>
        <dbReference type="Pfam" id="PF22725"/>
    </source>
</evidence>
<feature type="domain" description="Gfo/Idh/MocA-like oxidoreductase N-terminal" evidence="1">
    <location>
        <begin position="3"/>
        <end position="38"/>
    </location>
</feature>
<dbReference type="SUPFAM" id="SSF55347">
    <property type="entry name" value="Glyceraldehyde-3-phosphate dehydrogenase-like, C-terminal domain"/>
    <property type="match status" value="1"/>
</dbReference>
<dbReference type="PANTHER" id="PTHR43377">
    <property type="entry name" value="BILIVERDIN REDUCTASE A"/>
    <property type="match status" value="1"/>
</dbReference>
<reference evidence="3" key="1">
    <citation type="journal article" date="2014" name="Front. Microbiol.">
        <title>High frequency of phylogenetically diverse reductive dehalogenase-homologous genes in deep subseafloor sedimentary metagenomes.</title>
        <authorList>
            <person name="Kawai M."/>
            <person name="Futagami T."/>
            <person name="Toyoda A."/>
            <person name="Takaki Y."/>
            <person name="Nishi S."/>
            <person name="Hori S."/>
            <person name="Arai W."/>
            <person name="Tsubouchi T."/>
            <person name="Morono Y."/>
            <person name="Uchiyama I."/>
            <person name="Ito T."/>
            <person name="Fujiyama A."/>
            <person name="Inagaki F."/>
            <person name="Takami H."/>
        </authorList>
    </citation>
    <scope>NUCLEOTIDE SEQUENCE</scope>
    <source>
        <strain evidence="3">Expedition CK06-06</strain>
    </source>
</reference>
<dbReference type="Gene3D" id="3.30.360.10">
    <property type="entry name" value="Dihydrodipicolinate Reductase, domain 2"/>
    <property type="match status" value="1"/>
</dbReference>
<accession>X1QPP3</accession>
<organism evidence="3">
    <name type="scientific">marine sediment metagenome</name>
    <dbReference type="NCBI Taxonomy" id="412755"/>
    <lineage>
        <taxon>unclassified sequences</taxon>
        <taxon>metagenomes</taxon>
        <taxon>ecological metagenomes</taxon>
    </lineage>
</organism>
<protein>
    <submittedName>
        <fullName evidence="3">Uncharacterized protein</fullName>
    </submittedName>
</protein>
<feature type="domain" description="GFO/IDH/MocA-like oxidoreductase" evidence="2">
    <location>
        <begin position="47"/>
        <end position="155"/>
    </location>
</feature>
<dbReference type="Gene3D" id="3.40.50.720">
    <property type="entry name" value="NAD(P)-binding Rossmann-like Domain"/>
    <property type="match status" value="1"/>
</dbReference>
<name>X1QPP3_9ZZZZ</name>
<dbReference type="InterPro" id="IPR000683">
    <property type="entry name" value="Gfo/Idh/MocA-like_OxRdtase_N"/>
</dbReference>
<dbReference type="Pfam" id="PF01408">
    <property type="entry name" value="GFO_IDH_MocA"/>
    <property type="match status" value="1"/>
</dbReference>
<sequence>LLANKDVFVEKPLSLTVTEGEELVKLAEEKNKILMVGHVLEYHPGVVKLKQMVDNGELGKLNYIYSTRLNLGKFRTEENILWSFAPHDISVILLLLNEMPQEVSTHGGCYLHRDIADVTVTTMSFASGVKAHIFVNWLHPYKEQKLVVVGEQKTAVFDDITPKNKLLLYDYQIQWTNEVPVPQQQEATPIEFTMT</sequence>
<proteinExistence type="predicted"/>
<feature type="non-terminal residue" evidence="3">
    <location>
        <position position="195"/>
    </location>
</feature>
<dbReference type="InterPro" id="IPR055170">
    <property type="entry name" value="GFO_IDH_MocA-like_dom"/>
</dbReference>
<evidence type="ECO:0000259" key="1">
    <source>
        <dbReference type="Pfam" id="PF01408"/>
    </source>
</evidence>
<evidence type="ECO:0000313" key="3">
    <source>
        <dbReference type="EMBL" id="GAI52940.1"/>
    </source>
</evidence>
<dbReference type="AlphaFoldDB" id="X1QPP3"/>
<dbReference type="GO" id="GO:0000166">
    <property type="term" value="F:nucleotide binding"/>
    <property type="evidence" value="ECO:0007669"/>
    <property type="project" value="InterPro"/>
</dbReference>
<comment type="caution">
    <text evidence="3">The sequence shown here is derived from an EMBL/GenBank/DDBJ whole genome shotgun (WGS) entry which is preliminary data.</text>
</comment>
<dbReference type="PANTHER" id="PTHR43377:SF6">
    <property type="entry name" value="GFO_IDH_MOCA-LIKE OXIDOREDUCTASE N-TERMINAL DOMAIN-CONTAINING PROTEIN"/>
    <property type="match status" value="1"/>
</dbReference>
<dbReference type="InterPro" id="IPR051450">
    <property type="entry name" value="Gfo/Idh/MocA_Oxidoreductases"/>
</dbReference>
<gene>
    <name evidence="3" type="ORF">S06H3_59895</name>
</gene>
<dbReference type="SUPFAM" id="SSF51735">
    <property type="entry name" value="NAD(P)-binding Rossmann-fold domains"/>
    <property type="match status" value="1"/>
</dbReference>
<dbReference type="Pfam" id="PF22725">
    <property type="entry name" value="GFO_IDH_MocA_C3"/>
    <property type="match status" value="1"/>
</dbReference>
<dbReference type="EMBL" id="BARV01038990">
    <property type="protein sequence ID" value="GAI52940.1"/>
    <property type="molecule type" value="Genomic_DNA"/>
</dbReference>
<dbReference type="InterPro" id="IPR036291">
    <property type="entry name" value="NAD(P)-bd_dom_sf"/>
</dbReference>
<feature type="non-terminal residue" evidence="3">
    <location>
        <position position="1"/>
    </location>
</feature>